<sequence length="135" mass="15290">MSRLSAFLNPVPAQQEKEVVISDRFVDENGNVVPFKIRALTQEENEALVKRSRHMRRIDGQWQEKLDNMELSRRTVVAATVEPDFSSQEMCDAYGVLDPLMVPGKMLLSGEYARLMQEITDLSGFDADIGEEAKN</sequence>
<proteinExistence type="predicted"/>
<reference evidence="1" key="2">
    <citation type="journal article" date="2021" name="PeerJ">
        <title>Extensive microbial diversity within the chicken gut microbiome revealed by metagenomics and culture.</title>
        <authorList>
            <person name="Gilroy R."/>
            <person name="Ravi A."/>
            <person name="Getino M."/>
            <person name="Pursley I."/>
            <person name="Horton D.L."/>
            <person name="Alikhan N.F."/>
            <person name="Baker D."/>
            <person name="Gharbi K."/>
            <person name="Hall N."/>
            <person name="Watson M."/>
            <person name="Adriaenssens E.M."/>
            <person name="Foster-Nyarko E."/>
            <person name="Jarju S."/>
            <person name="Secka A."/>
            <person name="Antonio M."/>
            <person name="Oren A."/>
            <person name="Chaudhuri R.R."/>
            <person name="La Ragione R."/>
            <person name="Hildebrand F."/>
            <person name="Pallen M.J."/>
        </authorList>
    </citation>
    <scope>NUCLEOTIDE SEQUENCE</scope>
    <source>
        <strain evidence="1">CHK191-8634</strain>
    </source>
</reference>
<name>A0A9D1IX98_9CLOT</name>
<dbReference type="Pfam" id="PF08890">
    <property type="entry name" value="Phage_TAC_5"/>
    <property type="match status" value="1"/>
</dbReference>
<gene>
    <name evidence="1" type="ORF">IAB67_06185</name>
</gene>
<dbReference type="InterPro" id="IPR038559">
    <property type="entry name" value="XkdN-like_sf"/>
</dbReference>
<evidence type="ECO:0000313" key="2">
    <source>
        <dbReference type="Proteomes" id="UP000824073"/>
    </source>
</evidence>
<reference evidence="1" key="1">
    <citation type="submission" date="2020-10" db="EMBL/GenBank/DDBJ databases">
        <authorList>
            <person name="Gilroy R."/>
        </authorList>
    </citation>
    <scope>NUCLEOTIDE SEQUENCE</scope>
    <source>
        <strain evidence="1">CHK191-8634</strain>
    </source>
</reference>
<dbReference type="AlphaFoldDB" id="A0A9D1IX98"/>
<dbReference type="Proteomes" id="UP000824073">
    <property type="component" value="Unassembled WGS sequence"/>
</dbReference>
<dbReference type="InterPro" id="IPR014986">
    <property type="entry name" value="XkdN-like"/>
</dbReference>
<comment type="caution">
    <text evidence="1">The sequence shown here is derived from an EMBL/GenBank/DDBJ whole genome shotgun (WGS) entry which is preliminary data.</text>
</comment>
<protein>
    <submittedName>
        <fullName evidence="1">Phage portal protein</fullName>
    </submittedName>
</protein>
<dbReference type="EMBL" id="DVMR01000050">
    <property type="protein sequence ID" value="HIU43867.1"/>
    <property type="molecule type" value="Genomic_DNA"/>
</dbReference>
<organism evidence="1 2">
    <name type="scientific">Candidatus Ventrousia excrementavium</name>
    <dbReference type="NCBI Taxonomy" id="2840961"/>
    <lineage>
        <taxon>Bacteria</taxon>
        <taxon>Bacillati</taxon>
        <taxon>Bacillota</taxon>
        <taxon>Clostridia</taxon>
        <taxon>Eubacteriales</taxon>
        <taxon>Clostridiaceae</taxon>
        <taxon>Clostridiaceae incertae sedis</taxon>
        <taxon>Candidatus Ventrousia</taxon>
    </lineage>
</organism>
<accession>A0A9D1IX98</accession>
<dbReference type="Gene3D" id="3.30.2220.30">
    <property type="match status" value="1"/>
</dbReference>
<evidence type="ECO:0000313" key="1">
    <source>
        <dbReference type="EMBL" id="HIU43867.1"/>
    </source>
</evidence>